<keyword evidence="3" id="KW-0732">Signal</keyword>
<dbReference type="Gene3D" id="3.40.190.10">
    <property type="entry name" value="Periplasmic binding protein-like II"/>
    <property type="match status" value="2"/>
</dbReference>
<evidence type="ECO:0000256" key="2">
    <source>
        <dbReference type="ARBA" id="ARBA00022448"/>
    </source>
</evidence>
<reference evidence="4" key="1">
    <citation type="journal article" date="2014" name="Int. J. Syst. Evol. Microbiol.">
        <title>Complete genome sequence of Corynebacterium casei LMG S-19264T (=DSM 44701T), isolated from a smear-ripened cheese.</title>
        <authorList>
            <consortium name="US DOE Joint Genome Institute (JGI-PGF)"/>
            <person name="Walter F."/>
            <person name="Albersmeier A."/>
            <person name="Kalinowski J."/>
            <person name="Ruckert C."/>
        </authorList>
    </citation>
    <scope>NUCLEOTIDE SEQUENCE</scope>
    <source>
        <strain evidence="4">JCM 3313</strain>
    </source>
</reference>
<protein>
    <submittedName>
        <fullName evidence="4">ABC transporter substrate-binding protein</fullName>
    </submittedName>
</protein>
<dbReference type="GO" id="GO:0042956">
    <property type="term" value="P:maltodextrin transmembrane transport"/>
    <property type="evidence" value="ECO:0007669"/>
    <property type="project" value="TreeGrafter"/>
</dbReference>
<evidence type="ECO:0000256" key="3">
    <source>
        <dbReference type="ARBA" id="ARBA00022729"/>
    </source>
</evidence>
<evidence type="ECO:0000313" key="5">
    <source>
        <dbReference type="Proteomes" id="UP000639606"/>
    </source>
</evidence>
<dbReference type="GO" id="GO:0015768">
    <property type="term" value="P:maltose transport"/>
    <property type="evidence" value="ECO:0007669"/>
    <property type="project" value="TreeGrafter"/>
</dbReference>
<evidence type="ECO:0000256" key="1">
    <source>
        <dbReference type="ARBA" id="ARBA00008520"/>
    </source>
</evidence>
<evidence type="ECO:0000313" key="4">
    <source>
        <dbReference type="EMBL" id="GGP35070.1"/>
    </source>
</evidence>
<dbReference type="EMBL" id="BMRG01000001">
    <property type="protein sequence ID" value="GGP35070.1"/>
    <property type="molecule type" value="Genomic_DNA"/>
</dbReference>
<proteinExistence type="inferred from homology"/>
<dbReference type="GO" id="GO:0055052">
    <property type="term" value="C:ATP-binding cassette (ABC) transporter complex, substrate-binding subunit-containing"/>
    <property type="evidence" value="ECO:0007669"/>
    <property type="project" value="TreeGrafter"/>
</dbReference>
<name>A0A918AIY3_9PSEU</name>
<keyword evidence="2" id="KW-0813">Transport</keyword>
<sequence length="436" mass="45604">MHIVQPMEGVSEMRFVVLTAVAVAALAGCSPVQSGPAASGGDEQTGQLRVWLFDEVNRGPKEAVVKEAVTEFQAAHQGVTVDVQYIQVQTRAERFKAAFSDPQSAPDVAEFGNTDLAGYVAGGGFGELDLSSWADGQDLLPAVLETGKVDGKVYGLPWYVGVRALYYRTDVFSELGLQPPATLADIAPLARRIRQAKPDMLGISAGGKYTYGAMPFVWANGGDIAREDGGKYVAAIDSPESKAGLKQYTELIADDICPPAQCAANGGDASVEAFRAGKAAMVIGGDFNRKSVDASTAAGKYAVVPLPGKDSGSIAPAFAGGNLLGVMKGSQRKTLATQFVQLLGGKVYQRKMFDAMGNLPTFGDVQAEVAEADPALEPFTKTLEAGTKFVPVTPNWAKVDAQGVLPTLIQQVATGEQDLDGAAKAAADQMNAAFSS</sequence>
<dbReference type="AlphaFoldDB" id="A0A918AIY3"/>
<dbReference type="GO" id="GO:1901982">
    <property type="term" value="F:maltose binding"/>
    <property type="evidence" value="ECO:0007669"/>
    <property type="project" value="TreeGrafter"/>
</dbReference>
<keyword evidence="5" id="KW-1185">Reference proteome</keyword>
<reference evidence="4" key="2">
    <citation type="submission" date="2020-09" db="EMBL/GenBank/DDBJ databases">
        <authorList>
            <person name="Sun Q."/>
            <person name="Ohkuma M."/>
        </authorList>
    </citation>
    <scope>NUCLEOTIDE SEQUENCE</scope>
    <source>
        <strain evidence="4">JCM 3313</strain>
    </source>
</reference>
<dbReference type="PANTHER" id="PTHR30061:SF50">
    <property type="entry name" value="MALTOSE_MALTODEXTRIN-BINDING PERIPLASMIC PROTEIN"/>
    <property type="match status" value="1"/>
</dbReference>
<dbReference type="Proteomes" id="UP000639606">
    <property type="component" value="Unassembled WGS sequence"/>
</dbReference>
<dbReference type="InterPro" id="IPR006059">
    <property type="entry name" value="SBP"/>
</dbReference>
<gene>
    <name evidence="4" type="ORF">GCM10010185_02290</name>
</gene>
<accession>A0A918AIY3</accession>
<dbReference type="Pfam" id="PF13416">
    <property type="entry name" value="SBP_bac_8"/>
    <property type="match status" value="1"/>
</dbReference>
<dbReference type="PANTHER" id="PTHR30061">
    <property type="entry name" value="MALTOSE-BINDING PERIPLASMIC PROTEIN"/>
    <property type="match status" value="1"/>
</dbReference>
<dbReference type="SUPFAM" id="SSF53850">
    <property type="entry name" value="Periplasmic binding protein-like II"/>
    <property type="match status" value="1"/>
</dbReference>
<comment type="caution">
    <text evidence="4">The sequence shown here is derived from an EMBL/GenBank/DDBJ whole genome shotgun (WGS) entry which is preliminary data.</text>
</comment>
<organism evidence="4 5">
    <name type="scientific">Saccharothrix coeruleofusca</name>
    <dbReference type="NCBI Taxonomy" id="33919"/>
    <lineage>
        <taxon>Bacteria</taxon>
        <taxon>Bacillati</taxon>
        <taxon>Actinomycetota</taxon>
        <taxon>Actinomycetes</taxon>
        <taxon>Pseudonocardiales</taxon>
        <taxon>Pseudonocardiaceae</taxon>
        <taxon>Saccharothrix</taxon>
    </lineage>
</organism>
<comment type="similarity">
    <text evidence="1">Belongs to the bacterial solute-binding protein 1 family.</text>
</comment>